<proteinExistence type="predicted"/>
<gene>
    <name evidence="1" type="ORF">K470DRAFT_179564</name>
</gene>
<evidence type="ECO:0000313" key="2">
    <source>
        <dbReference type="Proteomes" id="UP000799421"/>
    </source>
</evidence>
<evidence type="ECO:0000313" key="1">
    <source>
        <dbReference type="EMBL" id="KAF2857255.1"/>
    </source>
</evidence>
<name>A0A6A7BR68_9PEZI</name>
<dbReference type="Proteomes" id="UP000799421">
    <property type="component" value="Unassembled WGS sequence"/>
</dbReference>
<reference evidence="1" key="1">
    <citation type="journal article" date="2020" name="Stud. Mycol.">
        <title>101 Dothideomycetes genomes: a test case for predicting lifestyles and emergence of pathogens.</title>
        <authorList>
            <person name="Haridas S."/>
            <person name="Albert R."/>
            <person name="Binder M."/>
            <person name="Bloem J."/>
            <person name="Labutti K."/>
            <person name="Salamov A."/>
            <person name="Andreopoulos B."/>
            <person name="Baker S."/>
            <person name="Barry K."/>
            <person name="Bills G."/>
            <person name="Bluhm B."/>
            <person name="Cannon C."/>
            <person name="Castanera R."/>
            <person name="Culley D."/>
            <person name="Daum C."/>
            <person name="Ezra D."/>
            <person name="Gonzalez J."/>
            <person name="Henrissat B."/>
            <person name="Kuo A."/>
            <person name="Liang C."/>
            <person name="Lipzen A."/>
            <person name="Lutzoni F."/>
            <person name="Magnuson J."/>
            <person name="Mondo S."/>
            <person name="Nolan M."/>
            <person name="Ohm R."/>
            <person name="Pangilinan J."/>
            <person name="Park H.-J."/>
            <person name="Ramirez L."/>
            <person name="Alfaro M."/>
            <person name="Sun H."/>
            <person name="Tritt A."/>
            <person name="Yoshinaga Y."/>
            <person name="Zwiers L.-H."/>
            <person name="Turgeon B."/>
            <person name="Goodwin S."/>
            <person name="Spatafora J."/>
            <person name="Crous P."/>
            <person name="Grigoriev I."/>
        </authorList>
    </citation>
    <scope>NUCLEOTIDE SEQUENCE</scope>
    <source>
        <strain evidence="1">CBS 480.64</strain>
    </source>
</reference>
<keyword evidence="2" id="KW-1185">Reference proteome</keyword>
<dbReference type="EMBL" id="MU006055">
    <property type="protein sequence ID" value="KAF2857255.1"/>
    <property type="molecule type" value="Genomic_DNA"/>
</dbReference>
<organism evidence="1 2">
    <name type="scientific">Piedraia hortae CBS 480.64</name>
    <dbReference type="NCBI Taxonomy" id="1314780"/>
    <lineage>
        <taxon>Eukaryota</taxon>
        <taxon>Fungi</taxon>
        <taxon>Dikarya</taxon>
        <taxon>Ascomycota</taxon>
        <taxon>Pezizomycotina</taxon>
        <taxon>Dothideomycetes</taxon>
        <taxon>Dothideomycetidae</taxon>
        <taxon>Capnodiales</taxon>
        <taxon>Piedraiaceae</taxon>
        <taxon>Piedraia</taxon>
    </lineage>
</organism>
<accession>A0A6A7BR68</accession>
<sequence length="101" mass="11383">MFLVSWLGPLITSSPSLPHQISPPDLPRHFRPPSPTFMAGQLWSIALLCLVSGIERSIPRSIDHVPLDYPKFTITATKLAAYLKMVQTRLRRLSEIDFSVL</sequence>
<protein>
    <submittedName>
        <fullName evidence="1">Uncharacterized protein</fullName>
    </submittedName>
</protein>
<dbReference type="AlphaFoldDB" id="A0A6A7BR68"/>